<accession>A0A485KMT2</accession>
<evidence type="ECO:0000256" key="1">
    <source>
        <dbReference type="ARBA" id="ARBA00004141"/>
    </source>
</evidence>
<dbReference type="PANTHER" id="PTHR19432:SF26">
    <property type="entry name" value="MAJOR FACILITATOR SUPERFAMILY (MFS) PROFILE DOMAIN-CONTAINING PROTEIN"/>
    <property type="match status" value="1"/>
</dbReference>
<dbReference type="Gene3D" id="1.20.1250.20">
    <property type="entry name" value="MFS general substrate transporter like domains"/>
    <property type="match status" value="2"/>
</dbReference>
<feature type="transmembrane region" description="Helical" evidence="6">
    <location>
        <begin position="433"/>
        <end position="458"/>
    </location>
</feature>
<feature type="transmembrane region" description="Helical" evidence="6">
    <location>
        <begin position="374"/>
        <end position="393"/>
    </location>
</feature>
<evidence type="ECO:0000313" key="8">
    <source>
        <dbReference type="EMBL" id="VFT86292.1"/>
    </source>
</evidence>
<feature type="transmembrane region" description="Helical" evidence="6">
    <location>
        <begin position="60"/>
        <end position="77"/>
    </location>
</feature>
<sequence length="493" mass="52587">MHDDDTDNRYGAVVPTATSNALVSPLRPADLAFEPLVTPSRQSNEGVDCGDVPTACSIPFMILLCLPRFAITMAWAAQWSVLGPLLNILLSSSAVQIIQLVGPISGLVVGPVVGVFCDKCASPFGRRRPYLFWGAMTSILCWVLMMFTVEIGNALGDSAADRGWTTVLTVLCYVWMDITVNITMVPANLILADFAGDRQVTGAVVGGLVAAGGQVTVALYILAFGPAYNTMKSFLSLLIAIMFSTSMAVCWFVSEKRFAFESKGSRWNDVQATFAAVYTGIRDLPRPLAVYFVIMMLTQYGFTAYNGAKGQFFGLVVNGGTSAGADACDKHCTPAQKAYNNGVQLGGQTDLLYLVGVVYVCFLPVLVKRFGARVVVSASILPQTFLAVMAFSKNVPLDMVLASGCSITQATIFPLAVPIVLHVIGQREDNGLGLFAGALNSSMCFGQFLNFGIGSVLVTSAMGYALPIMVGGLLSAVAFIIALTQFHVRMHTM</sequence>
<feature type="transmembrane region" description="Helical" evidence="6">
    <location>
        <begin position="97"/>
        <end position="117"/>
    </location>
</feature>
<evidence type="ECO:0000256" key="3">
    <source>
        <dbReference type="ARBA" id="ARBA00022692"/>
    </source>
</evidence>
<dbReference type="EMBL" id="VJMH01005141">
    <property type="protein sequence ID" value="KAF0700026.1"/>
    <property type="molecule type" value="Genomic_DNA"/>
</dbReference>
<evidence type="ECO:0000256" key="4">
    <source>
        <dbReference type="ARBA" id="ARBA00022989"/>
    </source>
</evidence>
<dbReference type="GO" id="GO:0008506">
    <property type="term" value="F:sucrose:proton symporter activity"/>
    <property type="evidence" value="ECO:0007669"/>
    <property type="project" value="TreeGrafter"/>
</dbReference>
<feature type="transmembrane region" description="Helical" evidence="6">
    <location>
        <begin position="167"/>
        <end position="191"/>
    </location>
</feature>
<reference evidence="8 9" key="1">
    <citation type="submission" date="2019-03" db="EMBL/GenBank/DDBJ databases">
        <authorList>
            <person name="Gaulin E."/>
            <person name="Dumas B."/>
        </authorList>
    </citation>
    <scope>NUCLEOTIDE SEQUENCE [LARGE SCALE GENOMIC DNA]</scope>
    <source>
        <strain evidence="8">CBS 568.67</strain>
    </source>
</reference>
<dbReference type="Pfam" id="PF13347">
    <property type="entry name" value="MFS_2"/>
    <property type="match status" value="1"/>
</dbReference>
<name>A0A485KMT2_9STRA</name>
<gene>
    <name evidence="8" type="primary">Aste57867_9412</name>
    <name evidence="7" type="ORF">As57867_009376</name>
    <name evidence="8" type="ORF">ASTE57867_9412</name>
</gene>
<proteinExistence type="predicted"/>
<evidence type="ECO:0000256" key="5">
    <source>
        <dbReference type="ARBA" id="ARBA00023136"/>
    </source>
</evidence>
<comment type="subcellular location">
    <subcellularLocation>
        <location evidence="1">Membrane</location>
        <topology evidence="1">Multi-pass membrane protein</topology>
    </subcellularLocation>
</comment>
<feature type="transmembrane region" description="Helical" evidence="6">
    <location>
        <begin position="234"/>
        <end position="253"/>
    </location>
</feature>
<feature type="transmembrane region" description="Helical" evidence="6">
    <location>
        <begin position="203"/>
        <end position="228"/>
    </location>
</feature>
<feature type="transmembrane region" description="Helical" evidence="6">
    <location>
        <begin position="129"/>
        <end position="147"/>
    </location>
</feature>
<dbReference type="GO" id="GO:0016020">
    <property type="term" value="C:membrane"/>
    <property type="evidence" value="ECO:0007669"/>
    <property type="project" value="UniProtKB-SubCell"/>
</dbReference>
<keyword evidence="5 6" id="KW-0472">Membrane</keyword>
<dbReference type="OrthoDB" id="197206at2759"/>
<dbReference type="InterPro" id="IPR036259">
    <property type="entry name" value="MFS_trans_sf"/>
</dbReference>
<keyword evidence="2" id="KW-0813">Transport</keyword>
<feature type="transmembrane region" description="Helical" evidence="6">
    <location>
        <begin position="399"/>
        <end position="421"/>
    </location>
</feature>
<keyword evidence="4 6" id="KW-1133">Transmembrane helix</keyword>
<dbReference type="AlphaFoldDB" id="A0A485KMT2"/>
<evidence type="ECO:0000256" key="6">
    <source>
        <dbReference type="SAM" id="Phobius"/>
    </source>
</evidence>
<reference evidence="7" key="2">
    <citation type="submission" date="2019-06" db="EMBL/GenBank/DDBJ databases">
        <title>Genomics analysis of Aphanomyces spp. identifies a new class of oomycete effector associated with host adaptation.</title>
        <authorList>
            <person name="Gaulin E."/>
        </authorList>
    </citation>
    <scope>NUCLEOTIDE SEQUENCE</scope>
    <source>
        <strain evidence="7">CBS 578.67</strain>
    </source>
</reference>
<keyword evidence="3 6" id="KW-0812">Transmembrane</keyword>
<dbReference type="EMBL" id="CAADRA010005162">
    <property type="protein sequence ID" value="VFT86292.1"/>
    <property type="molecule type" value="Genomic_DNA"/>
</dbReference>
<evidence type="ECO:0000313" key="7">
    <source>
        <dbReference type="EMBL" id="KAF0700026.1"/>
    </source>
</evidence>
<evidence type="ECO:0000256" key="2">
    <source>
        <dbReference type="ARBA" id="ARBA00022448"/>
    </source>
</evidence>
<protein>
    <submittedName>
        <fullName evidence="8">Aste57867_9412 protein</fullName>
    </submittedName>
</protein>
<keyword evidence="9" id="KW-1185">Reference proteome</keyword>
<dbReference type="Proteomes" id="UP000332933">
    <property type="component" value="Unassembled WGS sequence"/>
</dbReference>
<evidence type="ECO:0000313" key="9">
    <source>
        <dbReference type="Proteomes" id="UP000332933"/>
    </source>
</evidence>
<feature type="transmembrane region" description="Helical" evidence="6">
    <location>
        <begin position="288"/>
        <end position="308"/>
    </location>
</feature>
<feature type="transmembrane region" description="Helical" evidence="6">
    <location>
        <begin position="351"/>
        <end position="367"/>
    </location>
</feature>
<dbReference type="PANTHER" id="PTHR19432">
    <property type="entry name" value="SUGAR TRANSPORTER"/>
    <property type="match status" value="1"/>
</dbReference>
<feature type="transmembrane region" description="Helical" evidence="6">
    <location>
        <begin position="464"/>
        <end position="483"/>
    </location>
</feature>
<dbReference type="SUPFAM" id="SSF103473">
    <property type="entry name" value="MFS general substrate transporter"/>
    <property type="match status" value="1"/>
</dbReference>
<organism evidence="8 9">
    <name type="scientific">Aphanomyces stellatus</name>
    <dbReference type="NCBI Taxonomy" id="120398"/>
    <lineage>
        <taxon>Eukaryota</taxon>
        <taxon>Sar</taxon>
        <taxon>Stramenopiles</taxon>
        <taxon>Oomycota</taxon>
        <taxon>Saprolegniomycetes</taxon>
        <taxon>Saprolegniales</taxon>
        <taxon>Verrucalvaceae</taxon>
        <taxon>Aphanomyces</taxon>
    </lineage>
</organism>